<accession>D3RWV3</accession>
<dbReference type="HOGENOM" id="CLU_544694_0_0_2"/>
<dbReference type="InterPro" id="IPR011047">
    <property type="entry name" value="Quinoprotein_ADH-like_sf"/>
</dbReference>
<reference evidence="2 3" key="2">
    <citation type="journal article" date="2011" name="Stand. Genomic Sci.">
        <title>Complete genome sequence of Ferroglobus placidus AEDII12DO.</title>
        <authorList>
            <person name="Anderson I."/>
            <person name="Risso C."/>
            <person name="Holmes D."/>
            <person name="Lucas S."/>
            <person name="Copeland A."/>
            <person name="Lapidus A."/>
            <person name="Cheng J.F."/>
            <person name="Bruce D."/>
            <person name="Goodwin L."/>
            <person name="Pitluck S."/>
            <person name="Saunders E."/>
            <person name="Brettin T."/>
            <person name="Detter J.C."/>
            <person name="Han C."/>
            <person name="Tapia R."/>
            <person name="Larimer F."/>
            <person name="Land M."/>
            <person name="Hauser L."/>
            <person name="Woyke T."/>
            <person name="Lovley D."/>
            <person name="Kyrpides N."/>
            <person name="Ivanova N."/>
        </authorList>
    </citation>
    <scope>NUCLEOTIDE SEQUENCE [LARGE SCALE GENOMIC DNA]</scope>
    <source>
        <strain evidence="3">DSM 10642 / AEDII12DO</strain>
    </source>
</reference>
<dbReference type="STRING" id="589924.Ferp_0798"/>
<organism evidence="2 3">
    <name type="scientific">Ferroglobus placidus (strain DSM 10642 / AEDII12DO)</name>
    <dbReference type="NCBI Taxonomy" id="589924"/>
    <lineage>
        <taxon>Archaea</taxon>
        <taxon>Methanobacteriati</taxon>
        <taxon>Methanobacteriota</taxon>
        <taxon>Archaeoglobi</taxon>
        <taxon>Archaeoglobales</taxon>
        <taxon>Archaeoglobaceae</taxon>
        <taxon>Ferroglobus</taxon>
    </lineage>
</organism>
<dbReference type="SUPFAM" id="SSF50998">
    <property type="entry name" value="Quinoprotein alcohol dehydrogenase-like"/>
    <property type="match status" value="1"/>
</dbReference>
<reference evidence="3" key="1">
    <citation type="submission" date="2010-02" db="EMBL/GenBank/DDBJ databases">
        <title>Complete sequence of Ferroglobus placidus DSM 10642.</title>
        <authorList>
            <consortium name="US DOE Joint Genome Institute"/>
            <person name="Lucas S."/>
            <person name="Copeland A."/>
            <person name="Lapidus A."/>
            <person name="Cheng J.-F."/>
            <person name="Bruce D."/>
            <person name="Goodwin L."/>
            <person name="Pitluck S."/>
            <person name="Saunders E."/>
            <person name="Brettin T."/>
            <person name="Detter J.C."/>
            <person name="Han C."/>
            <person name="Tapia R."/>
            <person name="Larimer F."/>
            <person name="Land M."/>
            <person name="Hauser L."/>
            <person name="Kyrpides N."/>
            <person name="Ivanova N."/>
            <person name="Holmes D."/>
            <person name="Lovley D."/>
            <person name="Kyrpides N."/>
            <person name="Anderson I.J."/>
            <person name="Woyke T."/>
        </authorList>
    </citation>
    <scope>NUCLEOTIDE SEQUENCE [LARGE SCALE GENOMIC DNA]</scope>
    <source>
        <strain evidence="3">DSM 10642 / AEDII12DO</strain>
    </source>
</reference>
<keyword evidence="1" id="KW-0812">Transmembrane</keyword>
<proteinExistence type="predicted"/>
<sequence length="500" mass="55018">MRILFLAVAALFCLLTPVQAEWAKIYGGEGNETAYAIQRTDDGYVVAGWTDSLGDTDIWIVKLDGEGNVVWEKSYGSPLDDYAYSIQKVSDGYVIAGKAGSKSYSGSRTQFDIFYGLVMKVDEYGNVLWAKKYDKNVDDEPIQENAFHSIRQTSDGGYVVAGYTTIPSDPLREIEYNIWILKLDANGNVMWEKVLDMYNRDKAYSIQQTGDGGYIVAGVAADYNVISFPNPYRSNLWMVKLNSSGFVEWEGIYDWKVVDEFSSLQQADDGYVVAGTSRSAGVLSPNVYESWILKIDNSGHIRWQRTYNESTYEKISSIQKVNDGYVVAGSAAGDVWIFKIDGSGLIQWQKRYGGDKSDWAADVKKADDGYVVASNTRSFSSDSDFWILKLNDYGSVTGLCLYEIVANAQIGEAGFDEYVFAPAPLLQPAGINVNSLDLQTSGISPISNAICPLQAGGTPTPIQTPTLTPLPDQTSIPEFSGVWMGIAVVITALVAGRMMR</sequence>
<dbReference type="Proteomes" id="UP000002613">
    <property type="component" value="Chromosome"/>
</dbReference>
<keyword evidence="1" id="KW-1133">Transmembrane helix</keyword>
<dbReference type="PANTHER" id="PTHR42754:SF1">
    <property type="entry name" value="LIPOPROTEIN"/>
    <property type="match status" value="1"/>
</dbReference>
<name>D3RWV3_FERPA</name>
<dbReference type="PANTHER" id="PTHR42754">
    <property type="entry name" value="ENDOGLUCANASE"/>
    <property type="match status" value="1"/>
</dbReference>
<gene>
    <name evidence="2" type="ordered locus">Ferp_0798</name>
</gene>
<keyword evidence="3" id="KW-1185">Reference proteome</keyword>
<dbReference type="eggNOG" id="arCOG02559">
    <property type="taxonomic scope" value="Archaea"/>
</dbReference>
<feature type="transmembrane region" description="Helical" evidence="1">
    <location>
        <begin position="481"/>
        <end position="499"/>
    </location>
</feature>
<evidence type="ECO:0000256" key="1">
    <source>
        <dbReference type="SAM" id="Phobius"/>
    </source>
</evidence>
<evidence type="ECO:0000313" key="2">
    <source>
        <dbReference type="EMBL" id="ADC64966.1"/>
    </source>
</evidence>
<dbReference type="PaxDb" id="589924-Ferp_0798"/>
<protein>
    <submittedName>
        <fullName evidence="2">Uncharacterized protein</fullName>
    </submittedName>
</protein>
<dbReference type="KEGG" id="fpl:Ferp_0798"/>
<evidence type="ECO:0000313" key="3">
    <source>
        <dbReference type="Proteomes" id="UP000002613"/>
    </source>
</evidence>
<keyword evidence="1" id="KW-0472">Membrane</keyword>
<dbReference type="AlphaFoldDB" id="D3RWV3"/>
<dbReference type="EMBL" id="CP001899">
    <property type="protein sequence ID" value="ADC64966.1"/>
    <property type="molecule type" value="Genomic_DNA"/>
</dbReference>